<dbReference type="OrthoDB" id="7731527at2759"/>
<evidence type="ECO:0000256" key="1">
    <source>
        <dbReference type="ARBA" id="ARBA00004651"/>
    </source>
</evidence>
<dbReference type="Proteomes" id="UP000008820">
    <property type="component" value="Chromosome 1"/>
</dbReference>
<dbReference type="GO" id="GO:0004984">
    <property type="term" value="F:olfactory receptor activity"/>
    <property type="evidence" value="ECO:0007669"/>
    <property type="project" value="InterPro"/>
</dbReference>
<evidence type="ECO:0000313" key="11">
    <source>
        <dbReference type="EnsemblMetazoa" id="AAEL023626-PA"/>
    </source>
</evidence>
<evidence type="ECO:0000256" key="5">
    <source>
        <dbReference type="ARBA" id="ARBA00022725"/>
    </source>
</evidence>
<feature type="transmembrane region" description="Helical" evidence="10">
    <location>
        <begin position="255"/>
        <end position="280"/>
    </location>
</feature>
<sequence length="385" mass="45046">MKSIVKVLQWLGFWTQPYQNQKRTMMPLVYIVVYILCLIIPAIVYIVRGNHNFASFLTIATETISISNILCLFTNTFFNRLNLERTYDGVRFTMNAFLTDGHDEIRTQVNQLDRSSDRFFKIYIRFEVVVGVAYLFYSPIVSIVQYASSEESPPLHGIFEADFYFFDTTSNFYQWLLIIVISWVVLISLMIMLISITSMNWSLLHHINGLFKVICLKISYLNEYSDERARTQELFATIELQERIYRCVRSMENALNVYMLIQFGTCIIMMCMTMMTLILAKDDRDLLIKMVTMLSYIFFHILVYSMLSTELITASTSIADAIYDVHWYQWSVPEQRVILFVLSRSQRMAKLTTGKFFDVNRETFGKTLQTAVSYFAVLLQLYGSQ</sequence>
<evidence type="ECO:0000256" key="2">
    <source>
        <dbReference type="ARBA" id="ARBA00022475"/>
    </source>
</evidence>
<comment type="caution">
    <text evidence="10">Lacks conserved residue(s) required for the propagation of feature annotation.</text>
</comment>
<dbReference type="GO" id="GO:0005886">
    <property type="term" value="C:plasma membrane"/>
    <property type="evidence" value="ECO:0007669"/>
    <property type="project" value="UniProtKB-SubCell"/>
</dbReference>
<keyword evidence="7 10" id="KW-0472">Membrane</keyword>
<evidence type="ECO:0000256" key="10">
    <source>
        <dbReference type="RuleBase" id="RU351113"/>
    </source>
</evidence>
<evidence type="ECO:0000256" key="6">
    <source>
        <dbReference type="ARBA" id="ARBA00022989"/>
    </source>
</evidence>
<evidence type="ECO:0000256" key="3">
    <source>
        <dbReference type="ARBA" id="ARBA00022606"/>
    </source>
</evidence>
<proteinExistence type="inferred from homology"/>
<keyword evidence="3 10" id="KW-0716">Sensory transduction</keyword>
<dbReference type="AlphaFoldDB" id="A0A6I8TR23"/>
<organism evidence="11 12">
    <name type="scientific">Aedes aegypti</name>
    <name type="common">Yellowfever mosquito</name>
    <name type="synonym">Culex aegypti</name>
    <dbReference type="NCBI Taxonomy" id="7159"/>
    <lineage>
        <taxon>Eukaryota</taxon>
        <taxon>Metazoa</taxon>
        <taxon>Ecdysozoa</taxon>
        <taxon>Arthropoda</taxon>
        <taxon>Hexapoda</taxon>
        <taxon>Insecta</taxon>
        <taxon>Pterygota</taxon>
        <taxon>Neoptera</taxon>
        <taxon>Endopterygota</taxon>
        <taxon>Diptera</taxon>
        <taxon>Nematocera</taxon>
        <taxon>Culicoidea</taxon>
        <taxon>Culicidae</taxon>
        <taxon>Culicinae</taxon>
        <taxon>Aedini</taxon>
        <taxon>Aedes</taxon>
        <taxon>Stegomyia</taxon>
    </lineage>
</organism>
<keyword evidence="9 10" id="KW-0807">Transducer</keyword>
<dbReference type="SMR" id="A0A6I8TR23"/>
<feature type="transmembrane region" description="Helical" evidence="10">
    <location>
        <begin position="286"/>
        <end position="307"/>
    </location>
</feature>
<dbReference type="EnsemblMetazoa" id="AAEL023626-RA">
    <property type="protein sequence ID" value="AAEL023626-PA"/>
    <property type="gene ID" value="AAEL023626"/>
</dbReference>
<dbReference type="PANTHER" id="PTHR21137">
    <property type="entry name" value="ODORANT RECEPTOR"/>
    <property type="match status" value="1"/>
</dbReference>
<reference evidence="11" key="2">
    <citation type="submission" date="2020-05" db="UniProtKB">
        <authorList>
            <consortium name="EnsemblMetazoa"/>
        </authorList>
    </citation>
    <scope>IDENTIFICATION</scope>
    <source>
        <strain evidence="11">LVP_AGWG</strain>
    </source>
</reference>
<feature type="transmembrane region" description="Helical" evidence="10">
    <location>
        <begin position="53"/>
        <end position="78"/>
    </location>
</feature>
<dbReference type="PANTHER" id="PTHR21137:SF35">
    <property type="entry name" value="ODORANT RECEPTOR 19A-RELATED"/>
    <property type="match status" value="1"/>
</dbReference>
<keyword evidence="6 10" id="KW-1133">Transmembrane helix</keyword>
<feature type="transmembrane region" description="Helical" evidence="10">
    <location>
        <begin position="172"/>
        <end position="196"/>
    </location>
</feature>
<keyword evidence="4 10" id="KW-0812">Transmembrane</keyword>
<comment type="subcellular location">
    <subcellularLocation>
        <location evidence="1 10">Cell membrane</location>
        <topology evidence="1 10">Multi-pass membrane protein</topology>
    </subcellularLocation>
</comment>
<keyword evidence="12" id="KW-1185">Reference proteome</keyword>
<dbReference type="GO" id="GO:0007165">
    <property type="term" value="P:signal transduction"/>
    <property type="evidence" value="ECO:0007669"/>
    <property type="project" value="UniProtKB-KW"/>
</dbReference>
<feature type="transmembrane region" description="Helical" evidence="10">
    <location>
        <begin position="28"/>
        <end position="47"/>
    </location>
</feature>
<keyword evidence="8 10" id="KW-0675">Receptor</keyword>
<evidence type="ECO:0000256" key="4">
    <source>
        <dbReference type="ARBA" id="ARBA00022692"/>
    </source>
</evidence>
<evidence type="ECO:0000256" key="7">
    <source>
        <dbReference type="ARBA" id="ARBA00023136"/>
    </source>
</evidence>
<dbReference type="Pfam" id="PF02949">
    <property type="entry name" value="7tm_6"/>
    <property type="match status" value="1"/>
</dbReference>
<reference evidence="11 12" key="1">
    <citation type="submission" date="2017-06" db="EMBL/GenBank/DDBJ databases">
        <title>Aedes aegypti genome working group (AGWG) sequencing and assembly.</title>
        <authorList>
            <consortium name="Aedes aegypti Genome Working Group (AGWG)"/>
            <person name="Matthews B.J."/>
        </authorList>
    </citation>
    <scope>NUCLEOTIDE SEQUENCE [LARGE SCALE GENOMIC DNA]</scope>
    <source>
        <strain evidence="11 12">LVP_AGWG</strain>
    </source>
</reference>
<evidence type="ECO:0000313" key="12">
    <source>
        <dbReference type="Proteomes" id="UP000008820"/>
    </source>
</evidence>
<dbReference type="InParanoid" id="A0A6I8TR23"/>
<feature type="transmembrane region" description="Helical" evidence="10">
    <location>
        <begin position="122"/>
        <end position="147"/>
    </location>
</feature>
<evidence type="ECO:0000256" key="8">
    <source>
        <dbReference type="ARBA" id="ARBA00023170"/>
    </source>
</evidence>
<keyword evidence="5 10" id="KW-0552">Olfaction</keyword>
<dbReference type="InterPro" id="IPR004117">
    <property type="entry name" value="7tm6_olfct_rcpt"/>
</dbReference>
<accession>A0A6I8TR23</accession>
<keyword evidence="2" id="KW-1003">Cell membrane</keyword>
<name>A0A6I8TR23_AEDAE</name>
<comment type="similarity">
    <text evidence="10">Belongs to the insect chemoreceptor superfamily. Heteromeric odorant receptor channel (TC 1.A.69) family.</text>
</comment>
<dbReference type="GO" id="GO:0005549">
    <property type="term" value="F:odorant binding"/>
    <property type="evidence" value="ECO:0007669"/>
    <property type="project" value="InterPro"/>
</dbReference>
<evidence type="ECO:0000256" key="9">
    <source>
        <dbReference type="ARBA" id="ARBA00023224"/>
    </source>
</evidence>
<protein>
    <recommendedName>
        <fullName evidence="10">Odorant receptor</fullName>
    </recommendedName>
</protein>
<gene>
    <name evidence="11" type="primary">110674109</name>
</gene>